<dbReference type="NCBIfam" id="NF007831">
    <property type="entry name" value="PRK10542.1"/>
    <property type="match status" value="1"/>
</dbReference>
<dbReference type="InterPro" id="IPR010987">
    <property type="entry name" value="Glutathione-S-Trfase_C-like"/>
</dbReference>
<dbReference type="InterPro" id="IPR036249">
    <property type="entry name" value="Thioredoxin-like_sf"/>
</dbReference>
<dbReference type="CDD" id="cd03057">
    <property type="entry name" value="GST_N_Beta"/>
    <property type="match status" value="1"/>
</dbReference>
<sequence>MKLYFSTGACSLTTHIILEEIGASYEAILAPTKTHKLPDGSDYYLVNPLGYVPLLVLDDGRQLREGPVISQYLADLAPEKNLLPAAGNFERYKTQEWLNFISTEIHKNFSPLFNPAAPAEYKEMAKQKVLERLSFTDRELAGKEYLMGAQYTIADTYLFNVTNWAPLVGVDITGLANLNALRARVAARPATVAAMKAEGLIK</sequence>
<dbReference type="Gene3D" id="3.40.30.10">
    <property type="entry name" value="Glutaredoxin"/>
    <property type="match status" value="1"/>
</dbReference>
<feature type="domain" description="GST N-terminal" evidence="1">
    <location>
        <begin position="1"/>
        <end position="81"/>
    </location>
</feature>
<dbReference type="SFLD" id="SFLDG01150">
    <property type="entry name" value="Main.1:_Beta-like"/>
    <property type="match status" value="1"/>
</dbReference>
<dbReference type="CDD" id="cd03188">
    <property type="entry name" value="GST_C_Beta"/>
    <property type="match status" value="1"/>
</dbReference>
<dbReference type="RefSeq" id="WP_186916357.1">
    <property type="nucleotide sequence ID" value="NZ_JACOFZ010000003.1"/>
</dbReference>
<accession>A0A923KPM9</accession>
<dbReference type="Pfam" id="PF13409">
    <property type="entry name" value="GST_N_2"/>
    <property type="match status" value="1"/>
</dbReference>
<reference evidence="3" key="1">
    <citation type="submission" date="2020-08" db="EMBL/GenBank/DDBJ databases">
        <title>Novel species isolated from subtropical streams in China.</title>
        <authorList>
            <person name="Lu H."/>
        </authorList>
    </citation>
    <scope>NUCLEOTIDE SEQUENCE</scope>
    <source>
        <strain evidence="3">LX22W</strain>
    </source>
</reference>
<dbReference type="EC" id="2.5.1.18" evidence="3"/>
<dbReference type="PANTHER" id="PTHR44051">
    <property type="entry name" value="GLUTATHIONE S-TRANSFERASE-RELATED"/>
    <property type="match status" value="1"/>
</dbReference>
<dbReference type="SFLD" id="SFLDS00019">
    <property type="entry name" value="Glutathione_Transferase_(cytos"/>
    <property type="match status" value="1"/>
</dbReference>
<proteinExistence type="predicted"/>
<dbReference type="SUPFAM" id="SSF52833">
    <property type="entry name" value="Thioredoxin-like"/>
    <property type="match status" value="1"/>
</dbReference>
<dbReference type="SUPFAM" id="SSF47616">
    <property type="entry name" value="GST C-terminal domain-like"/>
    <property type="match status" value="1"/>
</dbReference>
<dbReference type="Pfam" id="PF00043">
    <property type="entry name" value="GST_C"/>
    <property type="match status" value="1"/>
</dbReference>
<comment type="caution">
    <text evidence="3">The sequence shown here is derived from an EMBL/GenBank/DDBJ whole genome shotgun (WGS) entry which is preliminary data.</text>
</comment>
<gene>
    <name evidence="3" type="primary">gstA</name>
    <name evidence="3" type="ORF">H8K36_11415</name>
</gene>
<dbReference type="GO" id="GO:0004364">
    <property type="term" value="F:glutathione transferase activity"/>
    <property type="evidence" value="ECO:0007669"/>
    <property type="project" value="UniProtKB-EC"/>
</dbReference>
<keyword evidence="4" id="KW-1185">Reference proteome</keyword>
<dbReference type="InterPro" id="IPR040079">
    <property type="entry name" value="Glutathione_S-Trfase"/>
</dbReference>
<dbReference type="SFLD" id="SFLDG00358">
    <property type="entry name" value="Main_(cytGST)"/>
    <property type="match status" value="1"/>
</dbReference>
<dbReference type="Gene3D" id="1.20.1050.10">
    <property type="match status" value="1"/>
</dbReference>
<organism evidence="3 4">
    <name type="scientific">Undibacterium nitidum</name>
    <dbReference type="NCBI Taxonomy" id="2762298"/>
    <lineage>
        <taxon>Bacteria</taxon>
        <taxon>Pseudomonadati</taxon>
        <taxon>Pseudomonadota</taxon>
        <taxon>Betaproteobacteria</taxon>
        <taxon>Burkholderiales</taxon>
        <taxon>Oxalobacteraceae</taxon>
        <taxon>Undibacterium</taxon>
    </lineage>
</organism>
<protein>
    <submittedName>
        <fullName evidence="3">Glutathione transferase GstA</fullName>
        <ecNumber evidence="3">2.5.1.18</ecNumber>
    </submittedName>
</protein>
<dbReference type="PROSITE" id="PS50404">
    <property type="entry name" value="GST_NTER"/>
    <property type="match status" value="1"/>
</dbReference>
<name>A0A923KPM9_9BURK</name>
<evidence type="ECO:0000313" key="4">
    <source>
        <dbReference type="Proteomes" id="UP000627446"/>
    </source>
</evidence>
<evidence type="ECO:0000259" key="2">
    <source>
        <dbReference type="PROSITE" id="PS50405"/>
    </source>
</evidence>
<dbReference type="PROSITE" id="PS50405">
    <property type="entry name" value="GST_CTER"/>
    <property type="match status" value="1"/>
</dbReference>
<dbReference type="PANTHER" id="PTHR44051:SF8">
    <property type="entry name" value="GLUTATHIONE S-TRANSFERASE GSTA"/>
    <property type="match status" value="1"/>
</dbReference>
<dbReference type="EMBL" id="JACOFZ010000003">
    <property type="protein sequence ID" value="MBC3881988.1"/>
    <property type="molecule type" value="Genomic_DNA"/>
</dbReference>
<evidence type="ECO:0000259" key="1">
    <source>
        <dbReference type="PROSITE" id="PS50404"/>
    </source>
</evidence>
<evidence type="ECO:0000313" key="3">
    <source>
        <dbReference type="EMBL" id="MBC3881988.1"/>
    </source>
</evidence>
<feature type="domain" description="GST C-terminal" evidence="2">
    <location>
        <begin position="87"/>
        <end position="202"/>
    </location>
</feature>
<dbReference type="InterPro" id="IPR004046">
    <property type="entry name" value="GST_C"/>
</dbReference>
<keyword evidence="3" id="KW-0808">Transferase</keyword>
<dbReference type="Proteomes" id="UP000627446">
    <property type="component" value="Unassembled WGS sequence"/>
</dbReference>
<dbReference type="AlphaFoldDB" id="A0A923KPM9"/>
<dbReference type="InterPro" id="IPR036282">
    <property type="entry name" value="Glutathione-S-Trfase_C_sf"/>
</dbReference>
<dbReference type="InterPro" id="IPR004045">
    <property type="entry name" value="Glutathione_S-Trfase_N"/>
</dbReference>